<evidence type="ECO:0000256" key="5">
    <source>
        <dbReference type="SAM" id="MobiDB-lite"/>
    </source>
</evidence>
<keyword evidence="3 6" id="KW-1133">Transmembrane helix</keyword>
<sequence>MIDERVWHSILLTGLGAAGTALGGLMVVAQPKMQFKRLGYLQGLAAGLMLCISMLDLMPAAVEEVGFATANAWFFAGVAFFAAVVHFIPEPSSDGLQLDDEEDKAAVSDQPVGSTTTKFGTVATTGMAAAAADPKKKDGPPPKKASKRPGKSETATAGGGTIAGNGTAARERATRREAKRRVLLSGLITAVGIALHNFPEGVAVFLASMKSHAVGASLAFAIALHNVPEGVAVALPVYFATGSRTRGFLYAAVSGLAEPLAVVVLALFFPSNVDRQLVEKLLAAVGGIMAFLSISELLPLAFEHAGRQRAVLSLFLGMAVMSANLYILDHWLGHDH</sequence>
<dbReference type="Proteomes" id="UP000747399">
    <property type="component" value="Unassembled WGS sequence"/>
</dbReference>
<dbReference type="Pfam" id="PF02535">
    <property type="entry name" value="Zip"/>
    <property type="match status" value="1"/>
</dbReference>
<evidence type="ECO:0000256" key="6">
    <source>
        <dbReference type="SAM" id="Phobius"/>
    </source>
</evidence>
<accession>A0A8J4B0G1</accession>
<gene>
    <name evidence="7" type="ORF">Vafri_7542</name>
</gene>
<evidence type="ECO:0000256" key="2">
    <source>
        <dbReference type="ARBA" id="ARBA00022692"/>
    </source>
</evidence>
<feature type="transmembrane region" description="Helical" evidence="6">
    <location>
        <begin position="281"/>
        <end position="298"/>
    </location>
</feature>
<dbReference type="AlphaFoldDB" id="A0A8J4B0G1"/>
<dbReference type="GO" id="GO:0005385">
    <property type="term" value="F:zinc ion transmembrane transporter activity"/>
    <property type="evidence" value="ECO:0007669"/>
    <property type="project" value="TreeGrafter"/>
</dbReference>
<evidence type="ECO:0000313" key="8">
    <source>
        <dbReference type="Proteomes" id="UP000747399"/>
    </source>
</evidence>
<dbReference type="GO" id="GO:0016020">
    <property type="term" value="C:membrane"/>
    <property type="evidence" value="ECO:0007669"/>
    <property type="project" value="UniProtKB-SubCell"/>
</dbReference>
<feature type="transmembrane region" description="Helical" evidence="6">
    <location>
        <begin position="310"/>
        <end position="328"/>
    </location>
</feature>
<dbReference type="InterPro" id="IPR003689">
    <property type="entry name" value="ZIP"/>
</dbReference>
<feature type="transmembrane region" description="Helical" evidence="6">
    <location>
        <begin position="6"/>
        <end position="28"/>
    </location>
</feature>
<comment type="caution">
    <text evidence="7">The sequence shown here is derived from an EMBL/GenBank/DDBJ whole genome shotgun (WGS) entry which is preliminary data.</text>
</comment>
<feature type="region of interest" description="Disordered" evidence="5">
    <location>
        <begin position="128"/>
        <end position="175"/>
    </location>
</feature>
<evidence type="ECO:0000256" key="1">
    <source>
        <dbReference type="ARBA" id="ARBA00004141"/>
    </source>
</evidence>
<name>A0A8J4B0G1_9CHLO</name>
<dbReference type="EMBL" id="BNCO01000011">
    <property type="protein sequence ID" value="GIL51576.1"/>
    <property type="molecule type" value="Genomic_DNA"/>
</dbReference>
<evidence type="ECO:0000256" key="4">
    <source>
        <dbReference type="ARBA" id="ARBA00023136"/>
    </source>
</evidence>
<evidence type="ECO:0000256" key="3">
    <source>
        <dbReference type="ARBA" id="ARBA00022989"/>
    </source>
</evidence>
<keyword evidence="8" id="KW-1185">Reference proteome</keyword>
<feature type="transmembrane region" description="Helical" evidence="6">
    <location>
        <begin position="218"/>
        <end position="240"/>
    </location>
</feature>
<feature type="transmembrane region" description="Helical" evidence="6">
    <location>
        <begin position="247"/>
        <end position="269"/>
    </location>
</feature>
<evidence type="ECO:0000313" key="7">
    <source>
        <dbReference type="EMBL" id="GIL51576.1"/>
    </source>
</evidence>
<feature type="transmembrane region" description="Helical" evidence="6">
    <location>
        <begin position="40"/>
        <end position="62"/>
    </location>
</feature>
<protein>
    <submittedName>
        <fullName evidence="7">Uncharacterized protein</fullName>
    </submittedName>
</protein>
<dbReference type="PANTHER" id="PTHR11040:SF210">
    <property type="entry name" value="ZINC-REGULATED TRANSPORTER 3"/>
    <property type="match status" value="1"/>
</dbReference>
<feature type="transmembrane region" description="Helical" evidence="6">
    <location>
        <begin position="68"/>
        <end position="88"/>
    </location>
</feature>
<keyword evidence="2 6" id="KW-0812">Transmembrane</keyword>
<organism evidence="7 8">
    <name type="scientific">Volvox africanus</name>
    <dbReference type="NCBI Taxonomy" id="51714"/>
    <lineage>
        <taxon>Eukaryota</taxon>
        <taxon>Viridiplantae</taxon>
        <taxon>Chlorophyta</taxon>
        <taxon>core chlorophytes</taxon>
        <taxon>Chlorophyceae</taxon>
        <taxon>CS clade</taxon>
        <taxon>Chlamydomonadales</taxon>
        <taxon>Volvocaceae</taxon>
        <taxon>Volvox</taxon>
    </lineage>
</organism>
<dbReference type="PANTHER" id="PTHR11040">
    <property type="entry name" value="ZINC/IRON TRANSPORTER"/>
    <property type="match status" value="1"/>
</dbReference>
<keyword evidence="4 6" id="KW-0472">Membrane</keyword>
<comment type="subcellular location">
    <subcellularLocation>
        <location evidence="1">Membrane</location>
        <topology evidence="1">Multi-pass membrane protein</topology>
    </subcellularLocation>
</comment>
<feature type="transmembrane region" description="Helical" evidence="6">
    <location>
        <begin position="182"/>
        <end position="198"/>
    </location>
</feature>
<proteinExistence type="predicted"/>
<reference evidence="7" key="1">
    <citation type="journal article" date="2021" name="Proc. Natl. Acad. Sci. U.S.A.">
        <title>Three genomes in the algal genus Volvox reveal the fate of a haploid sex-determining region after a transition to homothallism.</title>
        <authorList>
            <person name="Yamamoto K."/>
            <person name="Hamaji T."/>
            <person name="Kawai-Toyooka H."/>
            <person name="Matsuzaki R."/>
            <person name="Takahashi F."/>
            <person name="Nishimura Y."/>
            <person name="Kawachi M."/>
            <person name="Noguchi H."/>
            <person name="Minakuchi Y."/>
            <person name="Umen J.G."/>
            <person name="Toyoda A."/>
            <person name="Nozaki H."/>
        </authorList>
    </citation>
    <scope>NUCLEOTIDE SEQUENCE</scope>
    <source>
        <strain evidence="7">NIES-3780</strain>
    </source>
</reference>